<dbReference type="InterPro" id="IPR050534">
    <property type="entry name" value="Coronavir_polyprotein_1ab"/>
</dbReference>
<dbReference type="Gene3D" id="1.10.10.2220">
    <property type="match status" value="1"/>
</dbReference>
<dbReference type="Pfam" id="PF13538">
    <property type="entry name" value="UvrD_C_2"/>
    <property type="match status" value="1"/>
</dbReference>
<dbReference type="InterPro" id="IPR006345">
    <property type="entry name" value="RecD2"/>
</dbReference>
<name>A0ABV1GF85_9FIRM</name>
<dbReference type="Proteomes" id="UP001477672">
    <property type="component" value="Unassembled WGS sequence"/>
</dbReference>
<dbReference type="CDD" id="cd17933">
    <property type="entry name" value="DEXSc_RecD-like"/>
    <property type="match status" value="1"/>
</dbReference>
<dbReference type="Pfam" id="PF13245">
    <property type="entry name" value="AAA_19"/>
    <property type="match status" value="1"/>
</dbReference>
<dbReference type="RefSeq" id="WP_349215993.1">
    <property type="nucleotide sequence ID" value="NZ_JBBMFA010000090.1"/>
</dbReference>
<dbReference type="Pfam" id="PF14520">
    <property type="entry name" value="HHH_5"/>
    <property type="match status" value="1"/>
</dbReference>
<keyword evidence="2 3" id="KW-0067">ATP-binding</keyword>
<keyword evidence="3" id="KW-0378">Hydrolase</keyword>
<evidence type="ECO:0000259" key="4">
    <source>
        <dbReference type="SMART" id="SM00278"/>
    </source>
</evidence>
<dbReference type="InterPro" id="IPR003583">
    <property type="entry name" value="Hlx-hairpin-Hlx_DNA-bd_motif"/>
</dbReference>
<dbReference type="Pfam" id="PF14490">
    <property type="entry name" value="HHH_RecD2"/>
    <property type="match status" value="1"/>
</dbReference>
<accession>A0ABV1GF85</accession>
<dbReference type="PANTHER" id="PTHR43788:SF6">
    <property type="entry name" value="DNA HELICASE B"/>
    <property type="match status" value="1"/>
</dbReference>
<feature type="domain" description="Helix-hairpin-helix DNA-binding motif class 1" evidence="4">
    <location>
        <begin position="198"/>
        <end position="217"/>
    </location>
</feature>
<dbReference type="Gene3D" id="2.30.30.940">
    <property type="match status" value="1"/>
</dbReference>
<dbReference type="Pfam" id="PF18335">
    <property type="entry name" value="SH3_13"/>
    <property type="match status" value="1"/>
</dbReference>
<evidence type="ECO:0000256" key="2">
    <source>
        <dbReference type="ARBA" id="ARBA00022840"/>
    </source>
</evidence>
<organism evidence="5 6">
    <name type="scientific">Ruthenibacterium intestinale</name>
    <dbReference type="NCBI Taxonomy" id="3133163"/>
    <lineage>
        <taxon>Bacteria</taxon>
        <taxon>Bacillati</taxon>
        <taxon>Bacillota</taxon>
        <taxon>Clostridia</taxon>
        <taxon>Eubacteriales</taxon>
        <taxon>Oscillospiraceae</taxon>
        <taxon>Ruthenibacterium</taxon>
    </lineage>
</organism>
<evidence type="ECO:0000256" key="3">
    <source>
        <dbReference type="HAMAP-Rule" id="MF_01488"/>
    </source>
</evidence>
<feature type="domain" description="Helix-hairpin-helix DNA-binding motif class 1" evidence="4">
    <location>
        <begin position="135"/>
        <end position="154"/>
    </location>
</feature>
<comment type="catalytic activity">
    <reaction evidence="3">
        <text>ATP + H2O = ADP + phosphate + H(+)</text>
        <dbReference type="Rhea" id="RHEA:13065"/>
        <dbReference type="ChEBI" id="CHEBI:15377"/>
        <dbReference type="ChEBI" id="CHEBI:15378"/>
        <dbReference type="ChEBI" id="CHEBI:30616"/>
        <dbReference type="ChEBI" id="CHEBI:43474"/>
        <dbReference type="ChEBI" id="CHEBI:456216"/>
        <dbReference type="EC" id="5.6.2.3"/>
    </reaction>
</comment>
<dbReference type="SMART" id="SM00278">
    <property type="entry name" value="HhH1"/>
    <property type="match status" value="3"/>
</dbReference>
<feature type="domain" description="Helix-hairpin-helix DNA-binding motif class 1" evidence="4">
    <location>
        <begin position="100"/>
        <end position="121"/>
    </location>
</feature>
<proteinExistence type="inferred from homology"/>
<evidence type="ECO:0000256" key="1">
    <source>
        <dbReference type="ARBA" id="ARBA00022741"/>
    </source>
</evidence>
<keyword evidence="3" id="KW-0238">DNA-binding</keyword>
<dbReference type="CDD" id="cd18809">
    <property type="entry name" value="SF1_C_RecD"/>
    <property type="match status" value="1"/>
</dbReference>
<comment type="caution">
    <text evidence="5">The sequence shown here is derived from an EMBL/GenBank/DDBJ whole genome shotgun (WGS) entry which is preliminary data.</text>
</comment>
<evidence type="ECO:0000313" key="5">
    <source>
        <dbReference type="EMBL" id="MEQ2520496.1"/>
    </source>
</evidence>
<comment type="function">
    <text evidence="3">DNA-dependent ATPase and ATP-dependent 5'-3' DNA helicase. Has no activity on blunt DNA or DNA with 3'-overhangs, requires at least 10 bases of 5'-ssDNA for helicase activity.</text>
</comment>
<dbReference type="SUPFAM" id="SSF47781">
    <property type="entry name" value="RuvA domain 2-like"/>
    <property type="match status" value="1"/>
</dbReference>
<dbReference type="InterPro" id="IPR027417">
    <property type="entry name" value="P-loop_NTPase"/>
</dbReference>
<dbReference type="InterPro" id="IPR041451">
    <property type="entry name" value="RecD2_SH13"/>
</dbReference>
<dbReference type="PANTHER" id="PTHR43788">
    <property type="entry name" value="DNA2/NAM7 HELICASE FAMILY MEMBER"/>
    <property type="match status" value="1"/>
</dbReference>
<keyword evidence="1 3" id="KW-0547">Nucleotide-binding</keyword>
<dbReference type="EMBL" id="JBBMFA010000090">
    <property type="protein sequence ID" value="MEQ2520496.1"/>
    <property type="molecule type" value="Genomic_DNA"/>
</dbReference>
<dbReference type="InterPro" id="IPR027785">
    <property type="entry name" value="UvrD-like_helicase_C"/>
</dbReference>
<feature type="binding site" evidence="3">
    <location>
        <begin position="360"/>
        <end position="364"/>
    </location>
    <ligand>
        <name>ATP</name>
        <dbReference type="ChEBI" id="CHEBI:30616"/>
    </ligand>
</feature>
<dbReference type="Gene3D" id="3.40.50.300">
    <property type="entry name" value="P-loop containing nucleotide triphosphate hydrolases"/>
    <property type="match status" value="2"/>
</dbReference>
<dbReference type="InterPro" id="IPR029493">
    <property type="entry name" value="RecD2-like_HHH"/>
</dbReference>
<dbReference type="SUPFAM" id="SSF52540">
    <property type="entry name" value="P-loop containing nucleoside triphosphate hydrolases"/>
    <property type="match status" value="1"/>
</dbReference>
<dbReference type="HAMAP" id="MF_01488">
    <property type="entry name" value="RecD2"/>
    <property type="match status" value="1"/>
</dbReference>
<dbReference type="NCBIfam" id="TIGR01448">
    <property type="entry name" value="recD_rel"/>
    <property type="match status" value="1"/>
</dbReference>
<keyword evidence="3" id="KW-0347">Helicase</keyword>
<dbReference type="EC" id="5.6.2.3" evidence="3"/>
<sequence length="738" mass="82229">MPEKGGKQLLCQFKRLIYPRSIPAGNSSYMIAVYKPCEAIQDSLGNLLSEFKAVGYCLPTAENLRYNMKGHWSRSAKHGVQFEVDTYDEVIAPTKAGIIAYLTSGQIKGIGPKTAEKIYSLFGTNTLQILDSDPERLLEVPGISSAKLKKISDSYLASRGARDVVAFLAPHGITPNRAVKLYRQYGDDTMNIVRNHPYQLCEMAGIGFRTADKIAMSMGFDKLSPERVDEGLLFTLTESETRGNLCMEKHDFIRQSLKLLETAELTEQMAAARAARLLHDRKIVTYHGWVYRPRAEETERRLAERIFSLQTNYRYRDAEVLESEIEGIEVKLRLSLNEEQRTAVATAVREPLTIITGGPGTGKTLTERALLALYRTRHPTGRVVCCAPTGRAARRMEESTGMPATTIHRALGLLAGEDGNYCEPEALEADLVLVDEVSMMDIYLAEHLLRAVPRGCQLVFIGDADQLPSVGPGAVLSEMIGCGVIPVIRLQKIYRQSRGSRIATNASLIRNGNLSLEYGSDFRFVESSDLVNSADQIERIYLEEAERCGVDNVALLTPFRQKTETGVTALNERLRDKINPPSSEKIEAVFGKRCFRKGDKVMQIKNYEDISNGDIGYVVQIRKDGSDAFLTVDFGDGRVVEYENNDLDMLTHAYATTIHKSQGAEYQSVIINLQCAHAVMLVRPLIYTAITRAKERVILVGERRALCIAINRTDTERRGTNLADRIQALAELQKEGTK</sequence>
<evidence type="ECO:0000313" key="6">
    <source>
        <dbReference type="Proteomes" id="UP001477672"/>
    </source>
</evidence>
<protein>
    <recommendedName>
        <fullName evidence="3">ATP-dependent RecD2 DNA helicase</fullName>
        <ecNumber evidence="3">5.6.2.3</ecNumber>
    </recommendedName>
    <alternativeName>
        <fullName evidence="3">DNA 5'-3' helicase subunit RecD2</fullName>
    </alternativeName>
</protein>
<dbReference type="InterPro" id="IPR010994">
    <property type="entry name" value="RuvA_2-like"/>
</dbReference>
<keyword evidence="6" id="KW-1185">Reference proteome</keyword>
<dbReference type="Gene3D" id="1.10.150.20">
    <property type="entry name" value="5' to 3' exonuclease, C-terminal subdomain"/>
    <property type="match status" value="1"/>
</dbReference>
<comment type="similarity">
    <text evidence="3">Belongs to the RecD family. RecD2 subfamily.</text>
</comment>
<reference evidence="5 6" key="1">
    <citation type="submission" date="2024-03" db="EMBL/GenBank/DDBJ databases">
        <title>Human intestinal bacterial collection.</title>
        <authorList>
            <person name="Pauvert C."/>
            <person name="Hitch T.C.A."/>
            <person name="Clavel T."/>
        </authorList>
    </citation>
    <scope>NUCLEOTIDE SEQUENCE [LARGE SCALE GENOMIC DNA]</scope>
    <source>
        <strain evidence="5 6">CLA-JM-H11</strain>
    </source>
</reference>
<gene>
    <name evidence="3" type="primary">recD2</name>
    <name evidence="5" type="ORF">WMO24_08640</name>
</gene>
<keyword evidence="3" id="KW-0413">Isomerase</keyword>